<accession>A0AAV5AGH6</accession>
<dbReference type="EMBL" id="BPWL01000009">
    <property type="protein sequence ID" value="GJJ13741.1"/>
    <property type="molecule type" value="Genomic_DNA"/>
</dbReference>
<reference evidence="2" key="1">
    <citation type="submission" date="2021-10" db="EMBL/GenBank/DDBJ databases">
        <title>De novo Genome Assembly of Clathrus columnatus (Basidiomycota, Fungi) Using Illumina and Nanopore Sequence Data.</title>
        <authorList>
            <person name="Ogiso-Tanaka E."/>
            <person name="Itagaki H."/>
            <person name="Hosoya T."/>
            <person name="Hosaka K."/>
        </authorList>
    </citation>
    <scope>NUCLEOTIDE SEQUENCE</scope>
    <source>
        <strain evidence="2">MO-923</strain>
    </source>
</reference>
<dbReference type="AlphaFoldDB" id="A0AAV5AGH6"/>
<proteinExistence type="predicted"/>
<keyword evidence="3" id="KW-1185">Reference proteome</keyword>
<feature type="region of interest" description="Disordered" evidence="1">
    <location>
        <begin position="328"/>
        <end position="364"/>
    </location>
</feature>
<comment type="caution">
    <text evidence="2">The sequence shown here is derived from an EMBL/GenBank/DDBJ whole genome shotgun (WGS) entry which is preliminary data.</text>
</comment>
<evidence type="ECO:0000313" key="2">
    <source>
        <dbReference type="EMBL" id="GJJ13741.1"/>
    </source>
</evidence>
<dbReference type="Proteomes" id="UP001050691">
    <property type="component" value="Unassembled WGS sequence"/>
</dbReference>
<evidence type="ECO:0000256" key="1">
    <source>
        <dbReference type="SAM" id="MobiDB-lite"/>
    </source>
</evidence>
<evidence type="ECO:0000313" key="3">
    <source>
        <dbReference type="Proteomes" id="UP001050691"/>
    </source>
</evidence>
<gene>
    <name evidence="2" type="ORF">Clacol_007997</name>
</gene>
<protein>
    <submittedName>
        <fullName evidence="2">Uncharacterized protein</fullName>
    </submittedName>
</protein>
<name>A0AAV5AGH6_9AGAM</name>
<sequence length="507" mass="55645">MSYFSAQALIVPEDGQVSRQFAQPFGGPAVASNAAVKDVTLPEQGGQTLDDANLLPNSENIDMNTLTLNIPSGNIGINPEFPESGSWNVNYQPSMHGNVSQTTDFQDNDAMDFEMMRYALEPDDFTSYMENYQFSDDTNAIGDADNPLSCPTPTHSNDPVAEGSGFGLESNGDDVQNNYNNEAVVGDNSQISVTNNTANLALTQTPANVPGPSGFVVLLPCYDPSTGQTSNVSFPISALQNIPGFQGMGQIHPNQLNSSQFSGLNVANGRLNASLQQPEIVQGNSQGDSIPMAQLVHNNNTNMNFGASEMSGNDSTPSLNIRPVNQDWSRPVPSSSSHIPPTIGFKRLPNENQTIDSRPRKRQYQRCQLKAPTYPHPHSLEERKLAPPYVKIGHKNAYFCNYIGPAEVNSTRICGQPLMTGVRNCKRHLAKHAEQEEKMIAAGVLKLEEAHALFWVEKIKVECRFCHHQELVWRTDGVRAKHEAESHPEIFANRRKVVRNSKGKEKA</sequence>
<feature type="compositionally biased region" description="Polar residues" evidence="1">
    <location>
        <begin position="328"/>
        <end position="339"/>
    </location>
</feature>
<organism evidence="2 3">
    <name type="scientific">Clathrus columnatus</name>
    <dbReference type="NCBI Taxonomy" id="1419009"/>
    <lineage>
        <taxon>Eukaryota</taxon>
        <taxon>Fungi</taxon>
        <taxon>Dikarya</taxon>
        <taxon>Basidiomycota</taxon>
        <taxon>Agaricomycotina</taxon>
        <taxon>Agaricomycetes</taxon>
        <taxon>Phallomycetidae</taxon>
        <taxon>Phallales</taxon>
        <taxon>Clathraceae</taxon>
        <taxon>Clathrus</taxon>
    </lineage>
</organism>